<dbReference type="Proteomes" id="UP001148018">
    <property type="component" value="Unassembled WGS sequence"/>
</dbReference>
<feature type="compositionally biased region" description="Basic and acidic residues" evidence="7">
    <location>
        <begin position="1212"/>
        <end position="1232"/>
    </location>
</feature>
<reference evidence="9" key="1">
    <citation type="submission" date="2022-07" db="EMBL/GenBank/DDBJ databases">
        <title>Chromosome-level genome of Muraenolepis orangiensis.</title>
        <authorList>
            <person name="Kim J."/>
        </authorList>
    </citation>
    <scope>NUCLEOTIDE SEQUENCE</scope>
    <source>
        <strain evidence="9">KU_S4_2022</strain>
        <tissue evidence="9">Muscle</tissue>
    </source>
</reference>
<dbReference type="GO" id="GO:0003007">
    <property type="term" value="P:heart morphogenesis"/>
    <property type="evidence" value="ECO:0007669"/>
    <property type="project" value="TreeGrafter"/>
</dbReference>
<dbReference type="InterPro" id="IPR011989">
    <property type="entry name" value="ARM-like"/>
</dbReference>
<dbReference type="InterPro" id="IPR016024">
    <property type="entry name" value="ARM-type_fold"/>
</dbReference>
<accession>A0A9Q0EF26</accession>
<evidence type="ECO:0000256" key="1">
    <source>
        <dbReference type="ARBA" id="ARBA00004123"/>
    </source>
</evidence>
<feature type="domain" description="Sister chromatid cohesion C-terminal" evidence="8">
    <location>
        <begin position="761"/>
        <end position="942"/>
    </location>
</feature>
<evidence type="ECO:0000256" key="6">
    <source>
        <dbReference type="RuleBase" id="RU364107"/>
    </source>
</evidence>
<evidence type="ECO:0000256" key="5">
    <source>
        <dbReference type="ARBA" id="ARBA00023306"/>
    </source>
</evidence>
<dbReference type="GO" id="GO:0034087">
    <property type="term" value="P:establishment of mitotic sister chromatid cohesion"/>
    <property type="evidence" value="ECO:0007669"/>
    <property type="project" value="TreeGrafter"/>
</dbReference>
<dbReference type="PANTHER" id="PTHR21704">
    <property type="entry name" value="NIPPED-B-LIKE PROTEIN DELANGIN SCC2-RELATED"/>
    <property type="match status" value="1"/>
</dbReference>
<dbReference type="GO" id="GO:0010468">
    <property type="term" value="P:regulation of gene expression"/>
    <property type="evidence" value="ECO:0007669"/>
    <property type="project" value="InterPro"/>
</dbReference>
<evidence type="ECO:0000313" key="10">
    <source>
        <dbReference type="Proteomes" id="UP001148018"/>
    </source>
</evidence>
<dbReference type="GO" id="GO:0003682">
    <property type="term" value="F:chromatin binding"/>
    <property type="evidence" value="ECO:0007669"/>
    <property type="project" value="TreeGrafter"/>
</dbReference>
<dbReference type="InterPro" id="IPR024986">
    <property type="entry name" value="Nipped-B_C"/>
</dbReference>
<dbReference type="Pfam" id="PF12765">
    <property type="entry name" value="Cohesin_HEAT"/>
    <property type="match status" value="1"/>
</dbReference>
<comment type="caution">
    <text evidence="9">The sequence shown here is derived from an EMBL/GenBank/DDBJ whole genome shotgun (WGS) entry which is preliminary data.</text>
</comment>
<protein>
    <recommendedName>
        <fullName evidence="6">Nipped-B protein</fullName>
    </recommendedName>
</protein>
<dbReference type="SUPFAM" id="SSF48371">
    <property type="entry name" value="ARM repeat"/>
    <property type="match status" value="1"/>
</dbReference>
<dbReference type="GO" id="GO:0048565">
    <property type="term" value="P:digestive tract development"/>
    <property type="evidence" value="ECO:0007669"/>
    <property type="project" value="TreeGrafter"/>
</dbReference>
<feature type="compositionally biased region" description="Acidic residues" evidence="7">
    <location>
        <begin position="1196"/>
        <end position="1211"/>
    </location>
</feature>
<dbReference type="Pfam" id="PF12830">
    <property type="entry name" value="Nipped-B_C"/>
    <property type="match status" value="1"/>
</dbReference>
<dbReference type="GO" id="GO:0007420">
    <property type="term" value="P:brain development"/>
    <property type="evidence" value="ECO:0007669"/>
    <property type="project" value="TreeGrafter"/>
</dbReference>
<feature type="region of interest" description="Disordered" evidence="7">
    <location>
        <begin position="198"/>
        <end position="225"/>
    </location>
</feature>
<proteinExistence type="inferred from homology"/>
<dbReference type="GO" id="GO:0061775">
    <property type="term" value="F:cohesin loader activity"/>
    <property type="evidence" value="ECO:0007669"/>
    <property type="project" value="InterPro"/>
</dbReference>
<comment type="similarity">
    <text evidence="2 6">Belongs to the SCC2/Nipped-B family.</text>
</comment>
<evidence type="ECO:0000256" key="7">
    <source>
        <dbReference type="SAM" id="MobiDB-lite"/>
    </source>
</evidence>
<dbReference type="Gene3D" id="1.25.10.10">
    <property type="entry name" value="Leucine-rich Repeat Variant"/>
    <property type="match status" value="2"/>
</dbReference>
<keyword evidence="3 6" id="KW-0677">Repeat</keyword>
<name>A0A9Q0EF26_9TELE</name>
<dbReference type="GO" id="GO:0071169">
    <property type="term" value="P:establishment of protein localization to chromatin"/>
    <property type="evidence" value="ECO:0007669"/>
    <property type="project" value="TreeGrafter"/>
</dbReference>
<dbReference type="AlphaFoldDB" id="A0A9Q0EF26"/>
<gene>
    <name evidence="9" type="ORF">NHX12_027248</name>
</gene>
<evidence type="ECO:0000256" key="3">
    <source>
        <dbReference type="ARBA" id="ARBA00022737"/>
    </source>
</evidence>
<evidence type="ECO:0000256" key="4">
    <source>
        <dbReference type="ARBA" id="ARBA00023242"/>
    </source>
</evidence>
<dbReference type="GO" id="GO:0048703">
    <property type="term" value="P:embryonic viscerocranium morphogenesis"/>
    <property type="evidence" value="ECO:0007669"/>
    <property type="project" value="TreeGrafter"/>
</dbReference>
<dbReference type="OrthoDB" id="418242at2759"/>
<keyword evidence="10" id="KW-1185">Reference proteome</keyword>
<evidence type="ECO:0000313" key="9">
    <source>
        <dbReference type="EMBL" id="KAJ3605198.1"/>
    </source>
</evidence>
<dbReference type="GO" id="GO:0090694">
    <property type="term" value="C:Scc2-Scc4 cohesin loading complex"/>
    <property type="evidence" value="ECO:0007669"/>
    <property type="project" value="TreeGrafter"/>
</dbReference>
<organism evidence="9 10">
    <name type="scientific">Muraenolepis orangiensis</name>
    <name type="common">Patagonian moray cod</name>
    <dbReference type="NCBI Taxonomy" id="630683"/>
    <lineage>
        <taxon>Eukaryota</taxon>
        <taxon>Metazoa</taxon>
        <taxon>Chordata</taxon>
        <taxon>Craniata</taxon>
        <taxon>Vertebrata</taxon>
        <taxon>Euteleostomi</taxon>
        <taxon>Actinopterygii</taxon>
        <taxon>Neopterygii</taxon>
        <taxon>Teleostei</taxon>
        <taxon>Neoteleostei</taxon>
        <taxon>Acanthomorphata</taxon>
        <taxon>Zeiogadaria</taxon>
        <taxon>Gadariae</taxon>
        <taxon>Gadiformes</taxon>
        <taxon>Muraenolepidoidei</taxon>
        <taxon>Muraenolepididae</taxon>
        <taxon>Muraenolepis</taxon>
    </lineage>
</organism>
<dbReference type="InterPro" id="IPR033031">
    <property type="entry name" value="Scc2/Nipped-B"/>
</dbReference>
<feature type="region of interest" description="Disordered" evidence="7">
    <location>
        <begin position="1056"/>
        <end position="1088"/>
    </location>
</feature>
<evidence type="ECO:0000256" key="2">
    <source>
        <dbReference type="ARBA" id="ARBA00009252"/>
    </source>
</evidence>
<dbReference type="CDD" id="cd23958">
    <property type="entry name" value="SCC2"/>
    <property type="match status" value="1"/>
</dbReference>
<keyword evidence="4 6" id="KW-0539">Nucleus</keyword>
<dbReference type="GO" id="GO:0140588">
    <property type="term" value="P:chromatin looping"/>
    <property type="evidence" value="ECO:0007669"/>
    <property type="project" value="InterPro"/>
</dbReference>
<dbReference type="InterPro" id="IPR026003">
    <property type="entry name" value="Cohesin_HEAT"/>
</dbReference>
<dbReference type="PANTHER" id="PTHR21704:SF18">
    <property type="entry name" value="NIPPED-B-LIKE PROTEIN"/>
    <property type="match status" value="1"/>
</dbReference>
<feature type="region of interest" description="Disordered" evidence="7">
    <location>
        <begin position="1194"/>
        <end position="1260"/>
    </location>
</feature>
<keyword evidence="5 6" id="KW-0131">Cell cycle</keyword>
<dbReference type="EMBL" id="JANIIK010000043">
    <property type="protein sequence ID" value="KAJ3605198.1"/>
    <property type="molecule type" value="Genomic_DNA"/>
</dbReference>
<dbReference type="GO" id="GO:1990414">
    <property type="term" value="P:replication-born double-strand break repair via sister chromatid exchange"/>
    <property type="evidence" value="ECO:0007669"/>
    <property type="project" value="TreeGrafter"/>
</dbReference>
<comment type="subcellular location">
    <subcellularLocation>
        <location evidence="1 6">Nucleus</location>
    </subcellularLocation>
</comment>
<sequence>MVTALVLQLIQCLVQPPSEKPAEDKTSEDRLVTSSYQTAMKTAQNFLLVFLKKCAGKQGENDFRPVFEHFLQDLLVTVNRPDWPGAELLLSLLGRLLVHHISTKQTEVALRVASLDYLGTVAAHLRKDAMDNTVDRADIDRILKRRLVPGRGEDTPRLQSALLIYLEHHGARDVSLEFARRFYVARWLWDASKLTTDAPAPPDATPQPGKKQKATRKVPVPPQRFTPSVRPKAVDYADACLIARYLASSRPFAKSFGVYLTQILRVLGESAIGVRTKAMKCLSEVVAVDPTILTRSDMRRGVHGRLMDSSISVREAAVELVGHFVLSRPQLTEKYYDMLVERILDTGVSVRKRVIKILRDVCLEQPAFDRVTDVCVRMIRRVSDEEGIKKLVNETFQKMWFTPSHRKEAMKKKILVITDVVSACRDSGNDWFEQLLQNLLKSEEETLDKPATKACVQLVDHLVEHILTLEEASRGLDDGESTEDPNHLISSLTVLYLFTKTRPRLLVNHAAVMQPYLARRCNRENDYMVICVVAQILELVVPLLEEPSLDLLLTIEEDLMRLIIKHGVTVVQRCVSCLGTVVNQVSHNYTFVWACFNRYYGALIRLKVRHQENPNSTALAAQQAALLRALLTVGALCRHFDFDQDHFKGANTIVIKDRVLEVLLHFTTHREEEVQIKAIMALGSLFVMHPSLMFLQEVRALYTDVLSAKEGPLALKVQVLKNLQTYLQEEDSSMLEADRDWKKLSKQEDLKEMGDVTSGMSSSIMQLYLKPVLEAFFHPEASVRHFALSSVVLTLSQGIIHPVQCVPYLIAMGTDPDPTVRIKADQQLADIDKKYSGFIHMKAAAGMKMAYRVQQVVGGSDEAAVRGFDRRGDSDSAVCSHLYCLVRPHRLHRRAFLMSLLGQFDDSAKTEVNVLLFTADNLACFPYQSQEEPLFIMHHVDIMLSVSGSNLLQSFKEHLKTLYGFSDGKIQKYSPTDLAKAYDKAVHRKSGVLFEPRQTLDFLQSGPVGSDLGCGVKRVVQQFLDFKQLMEHLDRDGEDEEQNTGARNRALAALLGPAPSAKPRPAAPTEATDDPGGRRAKAAGDAAGSRAEVMEMVALCVPGKRERPQIARVVQRTSGEGDGGGSYTVHWMNGSYIGPWSESQRNEGGKLVPLTTTVRESDVIYRNISLTGGGKLGSKLGQTLQALYTAKGAAVAEEEEEEEEKEEEEKEETEKEKKEKEKEKKEKEREGEEEKEEEEEVTVVIGWTKVTHPVSHRRQT</sequence>
<evidence type="ECO:0000259" key="8">
    <source>
        <dbReference type="Pfam" id="PF12830"/>
    </source>
</evidence>